<evidence type="ECO:0000259" key="1">
    <source>
        <dbReference type="Pfam" id="PF09825"/>
    </source>
</evidence>
<proteinExistence type="predicted"/>
<dbReference type="Proteomes" id="UP000007993">
    <property type="component" value="Unassembled WGS sequence"/>
</dbReference>
<dbReference type="InterPro" id="IPR015834">
    <property type="entry name" value="UCP016642"/>
</dbReference>
<accession>K5CAV8</accession>
<dbReference type="CDD" id="cd03144">
    <property type="entry name" value="GATase1_ScBLP_like"/>
    <property type="match status" value="1"/>
</dbReference>
<dbReference type="PANTHER" id="PTHR40469:SF2">
    <property type="entry name" value="GALACTOSE-BINDING DOMAIN-LIKE SUPERFAMILY PROTEIN"/>
    <property type="match status" value="1"/>
</dbReference>
<dbReference type="InterPro" id="IPR019197">
    <property type="entry name" value="Biotin-prot_ligase_N"/>
</dbReference>
<feature type="domain" description="Biotin-protein ligase N-terminal" evidence="1">
    <location>
        <begin position="72"/>
        <end position="180"/>
    </location>
</feature>
<name>K5CAV8_RHOBT</name>
<comment type="caution">
    <text evidence="2">The sequence shown here is derived from an EMBL/GenBank/DDBJ whole genome shotgun (WGS) entry which is preliminary data.</text>
</comment>
<gene>
    <name evidence="2" type="ORF">RBSH_04182</name>
</gene>
<dbReference type="AlphaFoldDB" id="K5CAV8"/>
<reference evidence="2 3" key="1">
    <citation type="journal article" date="2013" name="Mar. Genomics">
        <title>Expression of sulfatases in Rhodopirellula baltica and the diversity of sulfatases in the genus Rhodopirellula.</title>
        <authorList>
            <person name="Wegner C.E."/>
            <person name="Richter-Heitmann T."/>
            <person name="Klindworth A."/>
            <person name="Klockow C."/>
            <person name="Richter M."/>
            <person name="Achstetter T."/>
            <person name="Glockner F.O."/>
            <person name="Harder J."/>
        </authorList>
    </citation>
    <scope>NUCLEOTIDE SEQUENCE [LARGE SCALE GENOMIC DNA]</scope>
    <source>
        <strain evidence="2 3">SH28</strain>
    </source>
</reference>
<dbReference type="SUPFAM" id="SSF52317">
    <property type="entry name" value="Class I glutamine amidotransferase-like"/>
    <property type="match status" value="1"/>
</dbReference>
<dbReference type="PATRIC" id="fig|993517.3.peg.4540"/>
<dbReference type="Pfam" id="PF09825">
    <property type="entry name" value="BPL_N"/>
    <property type="match status" value="1"/>
</dbReference>
<evidence type="ECO:0000313" key="2">
    <source>
        <dbReference type="EMBL" id="EKK00455.1"/>
    </source>
</evidence>
<dbReference type="PANTHER" id="PTHR40469">
    <property type="entry name" value="SECRETED GLYCOSYL HYDROLASE"/>
    <property type="match status" value="1"/>
</dbReference>
<dbReference type="PIRSF" id="PIRSF016642">
    <property type="entry name" value="UCP016642"/>
    <property type="match status" value="1"/>
</dbReference>
<dbReference type="EMBL" id="AMCW01000120">
    <property type="protein sequence ID" value="EKK00455.1"/>
    <property type="molecule type" value="Genomic_DNA"/>
</dbReference>
<organism evidence="2 3">
    <name type="scientific">Rhodopirellula baltica SH28</name>
    <dbReference type="NCBI Taxonomy" id="993517"/>
    <lineage>
        <taxon>Bacteria</taxon>
        <taxon>Pseudomonadati</taxon>
        <taxon>Planctomycetota</taxon>
        <taxon>Planctomycetia</taxon>
        <taxon>Pirellulales</taxon>
        <taxon>Pirellulaceae</taxon>
        <taxon>Rhodopirellula</taxon>
    </lineage>
</organism>
<protein>
    <recommendedName>
        <fullName evidence="1">Biotin-protein ligase N-terminal domain-containing protein</fullName>
    </recommendedName>
</protein>
<evidence type="ECO:0000313" key="3">
    <source>
        <dbReference type="Proteomes" id="UP000007993"/>
    </source>
</evidence>
<dbReference type="InterPro" id="IPR029062">
    <property type="entry name" value="Class_I_gatase-like"/>
</dbReference>
<sequence>MKSSTIRLLFEPSLGFLKSKPATKYPRQETNTVTNVQLIAWIQMNGRTMRFIGGMLYLLFASSSAFGEQCIRVAVFDGSGVGPSSKKLIAALKEGSGDRYEVGRVTVDEIAGGELAEFDVLVHPGGSGGKQGRALGEEGRLAVRNFVRDGGGFLGVCAGAYLATNDYSWSLGLIDAKVIDRKHWARGNGQVDLELSEQGVGFFGLDEPTAEIHYAQGPLLGRREWDDPEVPDYESLAIYSSEIAKKGAPEGVMKGTSAAVRCAFGDGRVFCFGPHPELTDGLEHWIPVVVEWLADERHATTTKATR</sequence>
<dbReference type="Gene3D" id="3.40.50.880">
    <property type="match status" value="1"/>
</dbReference>